<accession>A0A836C7L0</accession>
<comment type="subcellular location">
    <subcellularLocation>
        <location evidence="1">Membrane</location>
        <topology evidence="1">Multi-pass membrane protein</topology>
    </subcellularLocation>
</comment>
<evidence type="ECO:0000256" key="1">
    <source>
        <dbReference type="ARBA" id="ARBA00004141"/>
    </source>
</evidence>
<evidence type="ECO:0000256" key="2">
    <source>
        <dbReference type="ARBA" id="ARBA00022692"/>
    </source>
</evidence>
<keyword evidence="3 6" id="KW-1133">Transmembrane helix</keyword>
<feature type="region of interest" description="Disordered" evidence="5">
    <location>
        <begin position="107"/>
        <end position="129"/>
    </location>
</feature>
<dbReference type="InterPro" id="IPR000425">
    <property type="entry name" value="MIP"/>
</dbReference>
<evidence type="ECO:0000256" key="4">
    <source>
        <dbReference type="ARBA" id="ARBA00023136"/>
    </source>
</evidence>
<evidence type="ECO:0000313" key="7">
    <source>
        <dbReference type="EMBL" id="KAG5175629.1"/>
    </source>
</evidence>
<name>A0A836C7L0_9STRA</name>
<gene>
    <name evidence="7" type="ORF">JKP88DRAFT_274507</name>
</gene>
<evidence type="ECO:0000256" key="5">
    <source>
        <dbReference type="SAM" id="MobiDB-lite"/>
    </source>
</evidence>
<comment type="caution">
    <text evidence="7">The sequence shown here is derived from an EMBL/GenBank/DDBJ whole genome shotgun (WGS) entry which is preliminary data.</text>
</comment>
<dbReference type="Pfam" id="PF00230">
    <property type="entry name" value="MIP"/>
    <property type="match status" value="1"/>
</dbReference>
<organism evidence="7 8">
    <name type="scientific">Tribonema minus</name>
    <dbReference type="NCBI Taxonomy" id="303371"/>
    <lineage>
        <taxon>Eukaryota</taxon>
        <taxon>Sar</taxon>
        <taxon>Stramenopiles</taxon>
        <taxon>Ochrophyta</taxon>
        <taxon>PX clade</taxon>
        <taxon>Xanthophyceae</taxon>
        <taxon>Tribonematales</taxon>
        <taxon>Tribonemataceae</taxon>
        <taxon>Tribonema</taxon>
    </lineage>
</organism>
<dbReference type="InterPro" id="IPR023271">
    <property type="entry name" value="Aquaporin-like"/>
</dbReference>
<feature type="transmembrane region" description="Helical" evidence="6">
    <location>
        <begin position="42"/>
        <end position="63"/>
    </location>
</feature>
<dbReference type="GO" id="GO:0016020">
    <property type="term" value="C:membrane"/>
    <property type="evidence" value="ECO:0007669"/>
    <property type="project" value="UniProtKB-SubCell"/>
</dbReference>
<keyword evidence="2 6" id="KW-0812">Transmembrane</keyword>
<dbReference type="AlphaFoldDB" id="A0A836C7L0"/>
<reference evidence="7" key="1">
    <citation type="submission" date="2021-02" db="EMBL/GenBank/DDBJ databases">
        <title>First Annotated Genome of the Yellow-green Alga Tribonema minus.</title>
        <authorList>
            <person name="Mahan K.M."/>
        </authorList>
    </citation>
    <scope>NUCLEOTIDE SEQUENCE</scope>
    <source>
        <strain evidence="7">UTEX B ZZ1240</strain>
    </source>
</reference>
<dbReference type="OrthoDB" id="3222at2759"/>
<protein>
    <recommendedName>
        <fullName evidence="9">Aquaporin</fullName>
    </recommendedName>
</protein>
<dbReference type="SUPFAM" id="SSF81338">
    <property type="entry name" value="Aquaporin-like"/>
    <property type="match status" value="1"/>
</dbReference>
<keyword evidence="8" id="KW-1185">Reference proteome</keyword>
<keyword evidence="4 6" id="KW-0472">Membrane</keyword>
<feature type="compositionally biased region" description="Pro residues" evidence="5">
    <location>
        <begin position="109"/>
        <end position="119"/>
    </location>
</feature>
<dbReference type="Gene3D" id="1.20.1080.10">
    <property type="entry name" value="Glycerol uptake facilitator protein"/>
    <property type="match status" value="1"/>
</dbReference>
<evidence type="ECO:0000313" key="8">
    <source>
        <dbReference type="Proteomes" id="UP000664859"/>
    </source>
</evidence>
<dbReference type="Proteomes" id="UP000664859">
    <property type="component" value="Unassembled WGS sequence"/>
</dbReference>
<evidence type="ECO:0000256" key="6">
    <source>
        <dbReference type="SAM" id="Phobius"/>
    </source>
</evidence>
<dbReference type="GO" id="GO:0015267">
    <property type="term" value="F:channel activity"/>
    <property type="evidence" value="ECO:0007669"/>
    <property type="project" value="InterPro"/>
</dbReference>
<dbReference type="EMBL" id="JAFCMP010000547">
    <property type="protein sequence ID" value="KAG5175629.1"/>
    <property type="molecule type" value="Genomic_DNA"/>
</dbReference>
<sequence>MAYSLSTKFIAELLSMTVYIAIGNGCTANEVLPRTKGNSMGMGFVAIAYGLAFFIATAMFGHISTVPNPAFVFAQPTGPGAVARRQCSTASVTEPFATVPVKSYGSAALPPPLPPPPLLPHGEDSALQE</sequence>
<evidence type="ECO:0008006" key="9">
    <source>
        <dbReference type="Google" id="ProtNLM"/>
    </source>
</evidence>
<proteinExistence type="predicted"/>
<evidence type="ECO:0000256" key="3">
    <source>
        <dbReference type="ARBA" id="ARBA00022989"/>
    </source>
</evidence>